<dbReference type="AlphaFoldDB" id="A0A420W890"/>
<organism evidence="1 2">
    <name type="scientific">Thermovibrio guaymasensis</name>
    <dbReference type="NCBI Taxonomy" id="240167"/>
    <lineage>
        <taxon>Bacteria</taxon>
        <taxon>Pseudomonadati</taxon>
        <taxon>Aquificota</taxon>
        <taxon>Aquificia</taxon>
        <taxon>Desulfurobacteriales</taxon>
        <taxon>Desulfurobacteriaceae</taxon>
        <taxon>Thermovibrio</taxon>
    </lineage>
</organism>
<accession>A0A420W890</accession>
<keyword evidence="2" id="KW-1185">Reference proteome</keyword>
<evidence type="ECO:0000313" key="2">
    <source>
        <dbReference type="Proteomes" id="UP000280881"/>
    </source>
</evidence>
<dbReference type="InterPro" id="IPR010181">
    <property type="entry name" value="CGCAxxGCC_motif"/>
</dbReference>
<proteinExistence type="predicted"/>
<dbReference type="Pfam" id="PF09719">
    <property type="entry name" value="C_GCAxxG_C_C"/>
    <property type="match status" value="1"/>
</dbReference>
<gene>
    <name evidence="1" type="ORF">C7457_0376</name>
</gene>
<dbReference type="Proteomes" id="UP000280881">
    <property type="component" value="Unassembled WGS sequence"/>
</dbReference>
<dbReference type="OrthoDB" id="14020at2"/>
<dbReference type="EMBL" id="RBIE01000001">
    <property type="protein sequence ID" value="RKQ63502.1"/>
    <property type="molecule type" value="Genomic_DNA"/>
</dbReference>
<evidence type="ECO:0000313" key="1">
    <source>
        <dbReference type="EMBL" id="RKQ63502.1"/>
    </source>
</evidence>
<protein>
    <submittedName>
        <fullName evidence="1">Putative redox-active protein with C_GCAxxG_C_C motif</fullName>
    </submittedName>
</protein>
<dbReference type="SUPFAM" id="SSF48695">
    <property type="entry name" value="Multiheme cytochromes"/>
    <property type="match status" value="1"/>
</dbReference>
<name>A0A420W890_9BACT</name>
<reference evidence="1 2" key="1">
    <citation type="submission" date="2018-10" db="EMBL/GenBank/DDBJ databases">
        <title>Genomic Encyclopedia of Type Strains, Phase IV (KMG-IV): sequencing the most valuable type-strain genomes for metagenomic binning, comparative biology and taxonomic classification.</title>
        <authorList>
            <person name="Goeker M."/>
        </authorList>
    </citation>
    <scope>NUCLEOTIDE SEQUENCE [LARGE SCALE GENOMIC DNA]</scope>
    <source>
        <strain evidence="1 2">DSM 15521</strain>
    </source>
</reference>
<comment type="caution">
    <text evidence="1">The sequence shown here is derived from an EMBL/GenBank/DDBJ whole genome shotgun (WGS) entry which is preliminary data.</text>
</comment>
<dbReference type="RefSeq" id="WP_121169748.1">
    <property type="nucleotide sequence ID" value="NZ_RBIE01000001.1"/>
</dbReference>
<sequence>MEISQILENMNFIRESFGERTLRSFDLKRIGELSFSFYWEYNCEYGVVTAFSEEAGLKLDYLEVKSFTSLLPYRWNKVCGALTGAFWVFALTLEPSEFKTAVERLVDFHNETPLPLFKPPQMARLPKAPARSILCRNSIINWCKATGISPRSRERNFRCAAITADVALKCGQIVRELSPVG</sequence>
<dbReference type="InterPro" id="IPR036280">
    <property type="entry name" value="Multihaem_cyt_sf"/>
</dbReference>